<evidence type="ECO:0000313" key="3">
    <source>
        <dbReference type="EMBL" id="CAE0478884.1"/>
    </source>
</evidence>
<name>A0A7S3VGB8_9STRA</name>
<comment type="similarity">
    <text evidence="1">Belongs to the aspartyl/asparaginyl beta-hydroxylase family.</text>
</comment>
<gene>
    <name evidence="3" type="ORF">CDEB00056_LOCUS23737</name>
</gene>
<organism evidence="3">
    <name type="scientific">Chaetoceros debilis</name>
    <dbReference type="NCBI Taxonomy" id="122233"/>
    <lineage>
        <taxon>Eukaryota</taxon>
        <taxon>Sar</taxon>
        <taxon>Stramenopiles</taxon>
        <taxon>Ochrophyta</taxon>
        <taxon>Bacillariophyta</taxon>
        <taxon>Coscinodiscophyceae</taxon>
        <taxon>Chaetocerotophycidae</taxon>
        <taxon>Chaetocerotales</taxon>
        <taxon>Chaetocerotaceae</taxon>
        <taxon>Chaetoceros</taxon>
    </lineage>
</organism>
<dbReference type="InterPro" id="IPR027443">
    <property type="entry name" value="IPNS-like_sf"/>
</dbReference>
<sequence>MSVAVGYTCFALRSITDLCPLSFRQKYGKAQALLVQVVTSSKDSSDFNHFFSAIRECIASVEEDASCKKKWLISQKLVNFAIHSMGSSRLGWSDPLQRPGYIHPNITSKPIWKENEFPEWCNLLEENWKIIRDDLECILQKRWPAVGSGDHREGAGAHDGSVIESGDWQEFILFGAGSDSTNKYLCSATCQLIKQHIPDAVDLAEAGGGEIIFSKLSPKTRITPHCGTTNLRLTAHLGLIVPEKAGEGRCEIRIGSDQWISWREGKVIIFDDSYEHEVVNETSSPRCVLLLRFWHPNLPKCDRQISIENALKEKSRDQLSRCNPPIPLAGAKTVSHRGMEQSHCLCGQTGYESIRLDEVHQTFYCICSRTIN</sequence>
<evidence type="ECO:0000259" key="2">
    <source>
        <dbReference type="Pfam" id="PF05118"/>
    </source>
</evidence>
<dbReference type="PANTHER" id="PTHR12366">
    <property type="entry name" value="ASPARTYL/ASPARAGINYL BETA-HYDROXYLASE"/>
    <property type="match status" value="1"/>
</dbReference>
<dbReference type="EMBL" id="HBIO01030991">
    <property type="protein sequence ID" value="CAE0478884.1"/>
    <property type="molecule type" value="Transcribed_RNA"/>
</dbReference>
<dbReference type="Gene3D" id="2.60.120.330">
    <property type="entry name" value="B-lactam Antibiotic, Isopenicillin N Synthase, Chain"/>
    <property type="match status" value="1"/>
</dbReference>
<proteinExistence type="inferred from homology"/>
<dbReference type="PANTHER" id="PTHR12366:SF29">
    <property type="entry name" value="ASPARTYL BETA-HYDROXYLASE, ISOFORM L"/>
    <property type="match status" value="1"/>
</dbReference>
<accession>A0A7S3VGB8</accession>
<dbReference type="InterPro" id="IPR039038">
    <property type="entry name" value="ASPH"/>
</dbReference>
<dbReference type="GO" id="GO:0062101">
    <property type="term" value="F:peptidyl-aspartic acid 3-dioxygenase activity"/>
    <property type="evidence" value="ECO:0007669"/>
    <property type="project" value="InterPro"/>
</dbReference>
<evidence type="ECO:0000256" key="1">
    <source>
        <dbReference type="ARBA" id="ARBA00007730"/>
    </source>
</evidence>
<dbReference type="InterPro" id="IPR007803">
    <property type="entry name" value="Asp/Arg/Pro-Hydrxlase"/>
</dbReference>
<feature type="domain" description="Aspartyl/asparaginy/proline hydroxylase" evidence="2">
    <location>
        <begin position="125"/>
        <end position="296"/>
    </location>
</feature>
<dbReference type="GO" id="GO:0005783">
    <property type="term" value="C:endoplasmic reticulum"/>
    <property type="evidence" value="ECO:0007669"/>
    <property type="project" value="TreeGrafter"/>
</dbReference>
<dbReference type="AlphaFoldDB" id="A0A7S3VGB8"/>
<protein>
    <recommendedName>
        <fullName evidence="2">Aspartyl/asparaginy/proline hydroxylase domain-containing protein</fullName>
    </recommendedName>
</protein>
<dbReference type="SUPFAM" id="SSF51197">
    <property type="entry name" value="Clavaminate synthase-like"/>
    <property type="match status" value="1"/>
</dbReference>
<reference evidence="3" key="1">
    <citation type="submission" date="2021-01" db="EMBL/GenBank/DDBJ databases">
        <authorList>
            <person name="Corre E."/>
            <person name="Pelletier E."/>
            <person name="Niang G."/>
            <person name="Scheremetjew M."/>
            <person name="Finn R."/>
            <person name="Kale V."/>
            <person name="Holt S."/>
            <person name="Cochrane G."/>
            <person name="Meng A."/>
            <person name="Brown T."/>
            <person name="Cohen L."/>
        </authorList>
    </citation>
    <scope>NUCLEOTIDE SEQUENCE</scope>
    <source>
        <strain evidence="3">MM31A-1</strain>
    </source>
</reference>
<dbReference type="Pfam" id="PF05118">
    <property type="entry name" value="Asp_Arg_Hydrox"/>
    <property type="match status" value="1"/>
</dbReference>